<evidence type="ECO:0000256" key="2">
    <source>
        <dbReference type="ARBA" id="ARBA00023015"/>
    </source>
</evidence>
<evidence type="ECO:0000256" key="3">
    <source>
        <dbReference type="ARBA" id="ARBA00023125"/>
    </source>
</evidence>
<dbReference type="Gene3D" id="3.40.190.10">
    <property type="entry name" value="Periplasmic binding protein-like II"/>
    <property type="match status" value="2"/>
</dbReference>
<protein>
    <submittedName>
        <fullName evidence="7">LysR family transcriptional regulator</fullName>
    </submittedName>
</protein>
<sequence>MTPLNSAHSTEPVIDAQLAVALDALLAEQSVTRAAARLHTSPAAMSRTLARLRRVLQDPLLVRAGQTMVPTPRAQALRDEAATVVRRLGALLTPGAGADPATLHTTFTLQTADVIGAALAPGLLRLTRREAPGISLRFRAEELEAGPALRDGRIDLEVGSIDHVDPETQVEELVTLKMAAAVRPGHPLTEGTLTPARLAAAEHVAVSRRGRFSGPLDTALAEQGLRRRVTVVLPSHLAAMTLAARSDVVCLLPAALPGTAPSPLTEAAAVLGLRLLGIPLPLPPLTIGMAWHPRHAADGAHHWLRGAVRRTLTAPEEPDRGPDSSSPCSPGSWSSSAT</sequence>
<gene>
    <name evidence="7" type="ORF">ACFPC0_24495</name>
</gene>
<feature type="region of interest" description="Disordered" evidence="5">
    <location>
        <begin position="313"/>
        <end position="338"/>
    </location>
</feature>
<evidence type="ECO:0000256" key="1">
    <source>
        <dbReference type="ARBA" id="ARBA00009437"/>
    </source>
</evidence>
<evidence type="ECO:0000259" key="6">
    <source>
        <dbReference type="PROSITE" id="PS50931"/>
    </source>
</evidence>
<reference evidence="8" key="1">
    <citation type="journal article" date="2019" name="Int. J. Syst. Evol. Microbiol.">
        <title>The Global Catalogue of Microorganisms (GCM) 10K type strain sequencing project: providing services to taxonomists for standard genome sequencing and annotation.</title>
        <authorList>
            <consortium name="The Broad Institute Genomics Platform"/>
            <consortium name="The Broad Institute Genome Sequencing Center for Infectious Disease"/>
            <person name="Wu L."/>
            <person name="Ma J."/>
        </authorList>
    </citation>
    <scope>NUCLEOTIDE SEQUENCE [LARGE SCALE GENOMIC DNA]</scope>
    <source>
        <strain evidence="8">PCU 347</strain>
    </source>
</reference>
<dbReference type="Pfam" id="PF00126">
    <property type="entry name" value="HTH_1"/>
    <property type="match status" value="1"/>
</dbReference>
<dbReference type="InterPro" id="IPR000847">
    <property type="entry name" value="LysR_HTH_N"/>
</dbReference>
<dbReference type="Gene3D" id="1.10.10.10">
    <property type="entry name" value="Winged helix-like DNA-binding domain superfamily/Winged helix DNA-binding domain"/>
    <property type="match status" value="1"/>
</dbReference>
<dbReference type="CDD" id="cd08460">
    <property type="entry name" value="PBP2_DntR_like_1"/>
    <property type="match status" value="1"/>
</dbReference>
<dbReference type="InterPro" id="IPR005119">
    <property type="entry name" value="LysR_subst-bd"/>
</dbReference>
<proteinExistence type="inferred from homology"/>
<accession>A0ABV8TK66</accession>
<dbReference type="PANTHER" id="PTHR30118:SF15">
    <property type="entry name" value="TRANSCRIPTIONAL REGULATORY PROTEIN"/>
    <property type="match status" value="1"/>
</dbReference>
<dbReference type="Pfam" id="PF03466">
    <property type="entry name" value="LysR_substrate"/>
    <property type="match status" value="1"/>
</dbReference>
<dbReference type="PROSITE" id="PS50931">
    <property type="entry name" value="HTH_LYSR"/>
    <property type="match status" value="1"/>
</dbReference>
<name>A0ABV8TK66_9ACTN</name>
<dbReference type="SUPFAM" id="SSF46785">
    <property type="entry name" value="Winged helix' DNA-binding domain"/>
    <property type="match status" value="1"/>
</dbReference>
<dbReference type="InterPro" id="IPR036390">
    <property type="entry name" value="WH_DNA-bd_sf"/>
</dbReference>
<organism evidence="7 8">
    <name type="scientific">Streptomyces andamanensis</name>
    <dbReference type="NCBI Taxonomy" id="1565035"/>
    <lineage>
        <taxon>Bacteria</taxon>
        <taxon>Bacillati</taxon>
        <taxon>Actinomycetota</taxon>
        <taxon>Actinomycetes</taxon>
        <taxon>Kitasatosporales</taxon>
        <taxon>Streptomycetaceae</taxon>
        <taxon>Streptomyces</taxon>
    </lineage>
</organism>
<evidence type="ECO:0000256" key="5">
    <source>
        <dbReference type="SAM" id="MobiDB-lite"/>
    </source>
</evidence>
<keyword evidence="8" id="KW-1185">Reference proteome</keyword>
<keyword evidence="3" id="KW-0238">DNA-binding</keyword>
<feature type="compositionally biased region" description="Low complexity" evidence="5">
    <location>
        <begin position="323"/>
        <end position="338"/>
    </location>
</feature>
<dbReference type="Proteomes" id="UP001595824">
    <property type="component" value="Unassembled WGS sequence"/>
</dbReference>
<comment type="caution">
    <text evidence="7">The sequence shown here is derived from an EMBL/GenBank/DDBJ whole genome shotgun (WGS) entry which is preliminary data.</text>
</comment>
<dbReference type="EMBL" id="JBHSDP010000024">
    <property type="protein sequence ID" value="MFC4330889.1"/>
    <property type="molecule type" value="Genomic_DNA"/>
</dbReference>
<keyword evidence="4" id="KW-0804">Transcription</keyword>
<evidence type="ECO:0000313" key="8">
    <source>
        <dbReference type="Proteomes" id="UP001595824"/>
    </source>
</evidence>
<dbReference type="InterPro" id="IPR036388">
    <property type="entry name" value="WH-like_DNA-bd_sf"/>
</dbReference>
<evidence type="ECO:0000256" key="4">
    <source>
        <dbReference type="ARBA" id="ARBA00023163"/>
    </source>
</evidence>
<dbReference type="PANTHER" id="PTHR30118">
    <property type="entry name" value="HTH-TYPE TRANSCRIPTIONAL REGULATOR LEUO-RELATED"/>
    <property type="match status" value="1"/>
</dbReference>
<dbReference type="RefSeq" id="WP_381741969.1">
    <property type="nucleotide sequence ID" value="NZ_JBHSDP010000024.1"/>
</dbReference>
<feature type="domain" description="HTH lysR-type" evidence="6">
    <location>
        <begin position="14"/>
        <end position="71"/>
    </location>
</feature>
<keyword evidence="2" id="KW-0805">Transcription regulation</keyword>
<dbReference type="InterPro" id="IPR050389">
    <property type="entry name" value="LysR-type_TF"/>
</dbReference>
<evidence type="ECO:0000313" key="7">
    <source>
        <dbReference type="EMBL" id="MFC4330889.1"/>
    </source>
</evidence>
<dbReference type="SUPFAM" id="SSF53850">
    <property type="entry name" value="Periplasmic binding protein-like II"/>
    <property type="match status" value="1"/>
</dbReference>
<comment type="similarity">
    <text evidence="1">Belongs to the LysR transcriptional regulatory family.</text>
</comment>